<feature type="binding site" evidence="7">
    <location>
        <position position="55"/>
    </location>
    <ligand>
        <name>Mg(2+)</name>
        <dbReference type="ChEBI" id="CHEBI:18420"/>
    </ligand>
</feature>
<evidence type="ECO:0000256" key="1">
    <source>
        <dbReference type="ARBA" id="ARBA00010290"/>
    </source>
</evidence>
<dbReference type="NCBIfam" id="TIGR00231">
    <property type="entry name" value="small_GTP"/>
    <property type="match status" value="1"/>
</dbReference>
<keyword evidence="2" id="KW-0519">Myristate</keyword>
<evidence type="ECO:0000256" key="6">
    <source>
        <dbReference type="PIRSR" id="PIRSR606689-1"/>
    </source>
</evidence>
<keyword evidence="7" id="KW-0479">Metal-binding</keyword>
<dbReference type="InterPro" id="IPR005225">
    <property type="entry name" value="Small_GTP-bd"/>
</dbReference>
<keyword evidence="3 6" id="KW-0547">Nucleotide-binding</keyword>
<dbReference type="PANTHER" id="PTHR11711">
    <property type="entry name" value="ADP RIBOSYLATION FACTOR-RELATED"/>
    <property type="match status" value="1"/>
</dbReference>
<keyword evidence="5 6" id="KW-0342">GTP-binding</keyword>
<name>A0A6U3FCS5_9CHLO</name>
<dbReference type="FunFam" id="3.40.50.300:FF:001166">
    <property type="entry name" value="ADP-ribosylation factor D"/>
    <property type="match status" value="1"/>
</dbReference>
<comment type="similarity">
    <text evidence="1 8">Belongs to the small GTPase superfamily. Arf family.</text>
</comment>
<proteinExistence type="inferred from homology"/>
<evidence type="ECO:0000256" key="5">
    <source>
        <dbReference type="ARBA" id="ARBA00023134"/>
    </source>
</evidence>
<dbReference type="EMBL" id="HBFC01010330">
    <property type="protein sequence ID" value="CAD8703294.1"/>
    <property type="molecule type" value="Transcribed_RNA"/>
</dbReference>
<keyword evidence="4" id="KW-0931">ER-Golgi transport</keyword>
<feature type="binding site" evidence="6">
    <location>
        <begin position="24"/>
        <end position="31"/>
    </location>
    <ligand>
        <name>GTP</name>
        <dbReference type="ChEBI" id="CHEBI:37565"/>
    </ligand>
</feature>
<dbReference type="EMBL" id="HBFC01010327">
    <property type="protein sequence ID" value="CAD8703292.1"/>
    <property type="molecule type" value="Transcribed_RNA"/>
</dbReference>
<evidence type="ECO:0000313" key="11">
    <source>
        <dbReference type="EMBL" id="CAD8703294.1"/>
    </source>
</evidence>
<dbReference type="InterPro" id="IPR006689">
    <property type="entry name" value="Small_GTPase_ARF/SAR"/>
</dbReference>
<dbReference type="AlphaFoldDB" id="A0A6U3FCS5"/>
<keyword evidence="7" id="KW-0460">Magnesium</keyword>
<evidence type="ECO:0000256" key="7">
    <source>
        <dbReference type="PIRSR" id="PIRSR606689-2"/>
    </source>
</evidence>
<keyword evidence="2" id="KW-0449">Lipoprotein</keyword>
<dbReference type="SUPFAM" id="SSF52540">
    <property type="entry name" value="P-loop containing nucleoside triphosphate hydrolases"/>
    <property type="match status" value="1"/>
</dbReference>
<feature type="binding site" evidence="6">
    <location>
        <begin position="133"/>
        <end position="136"/>
    </location>
    <ligand>
        <name>GTP</name>
        <dbReference type="ChEBI" id="CHEBI:37565"/>
    </ligand>
</feature>
<dbReference type="PRINTS" id="PR00328">
    <property type="entry name" value="SAR1GTPBP"/>
</dbReference>
<dbReference type="Pfam" id="PF00025">
    <property type="entry name" value="Arf"/>
    <property type="match status" value="1"/>
</dbReference>
<evidence type="ECO:0000313" key="9">
    <source>
        <dbReference type="EMBL" id="CAD8703292.1"/>
    </source>
</evidence>
<evidence type="ECO:0000256" key="2">
    <source>
        <dbReference type="ARBA" id="ARBA00022707"/>
    </source>
</evidence>
<dbReference type="GO" id="GO:0016192">
    <property type="term" value="P:vesicle-mediated transport"/>
    <property type="evidence" value="ECO:0007669"/>
    <property type="project" value="UniProtKB-KW"/>
</dbReference>
<evidence type="ECO:0000313" key="10">
    <source>
        <dbReference type="EMBL" id="CAD8703293.1"/>
    </source>
</evidence>
<dbReference type="GO" id="GO:0003924">
    <property type="term" value="F:GTPase activity"/>
    <property type="evidence" value="ECO:0007669"/>
    <property type="project" value="InterPro"/>
</dbReference>
<evidence type="ECO:0008006" key="12">
    <source>
        <dbReference type="Google" id="ProtNLM"/>
    </source>
</evidence>
<feature type="binding site" evidence="7">
    <location>
        <position position="31"/>
    </location>
    <ligand>
        <name>Mg(2+)</name>
        <dbReference type="ChEBI" id="CHEBI:18420"/>
    </ligand>
</feature>
<dbReference type="GO" id="GO:0005525">
    <property type="term" value="F:GTP binding"/>
    <property type="evidence" value="ECO:0007669"/>
    <property type="project" value="UniProtKB-KW"/>
</dbReference>
<feature type="binding site" evidence="6">
    <location>
        <position position="77"/>
    </location>
    <ligand>
        <name>GTP</name>
        <dbReference type="ChEBI" id="CHEBI:37565"/>
    </ligand>
</feature>
<protein>
    <recommendedName>
        <fullName evidence="12">ADP-ribosylation factor-like protein 6</fullName>
    </recommendedName>
</protein>
<dbReference type="PROSITE" id="PS51417">
    <property type="entry name" value="ARF"/>
    <property type="match status" value="1"/>
</dbReference>
<dbReference type="InterPro" id="IPR027417">
    <property type="entry name" value="P-loop_NTPase"/>
</dbReference>
<gene>
    <name evidence="9" type="ORF">MANT1106_LOCUS5974</name>
    <name evidence="10" type="ORF">MANT1106_LOCUS5975</name>
    <name evidence="11" type="ORF">MANT1106_LOCUS5976</name>
</gene>
<organism evidence="9">
    <name type="scientific">Mantoniella antarctica</name>
    <dbReference type="NCBI Taxonomy" id="81844"/>
    <lineage>
        <taxon>Eukaryota</taxon>
        <taxon>Viridiplantae</taxon>
        <taxon>Chlorophyta</taxon>
        <taxon>Mamiellophyceae</taxon>
        <taxon>Mamiellales</taxon>
        <taxon>Mamiellaceae</taxon>
        <taxon>Mantoniella</taxon>
    </lineage>
</organism>
<dbReference type="InterPro" id="IPR024156">
    <property type="entry name" value="Small_GTPase_ARF"/>
</dbReference>
<evidence type="ECO:0000256" key="3">
    <source>
        <dbReference type="ARBA" id="ARBA00022741"/>
    </source>
</evidence>
<dbReference type="SMART" id="SM00177">
    <property type="entry name" value="ARF"/>
    <property type="match status" value="1"/>
</dbReference>
<dbReference type="GO" id="GO:0046872">
    <property type="term" value="F:metal ion binding"/>
    <property type="evidence" value="ECO:0007669"/>
    <property type="project" value="UniProtKB-KW"/>
</dbReference>
<keyword evidence="4" id="KW-0813">Transport</keyword>
<reference evidence="9" key="1">
    <citation type="submission" date="2021-01" db="EMBL/GenBank/DDBJ databases">
        <authorList>
            <person name="Corre E."/>
            <person name="Pelletier E."/>
            <person name="Niang G."/>
            <person name="Scheremetjew M."/>
            <person name="Finn R."/>
            <person name="Kale V."/>
            <person name="Holt S."/>
            <person name="Cochrane G."/>
            <person name="Meng A."/>
            <person name="Brown T."/>
            <person name="Cohen L."/>
        </authorList>
    </citation>
    <scope>NUCLEOTIDE SEQUENCE</scope>
    <source>
        <strain evidence="9">SL-175</strain>
    </source>
</reference>
<dbReference type="EMBL" id="HBFC01010329">
    <property type="protein sequence ID" value="CAD8703293.1"/>
    <property type="molecule type" value="Transcribed_RNA"/>
</dbReference>
<dbReference type="SMART" id="SM00178">
    <property type="entry name" value="SAR"/>
    <property type="match status" value="1"/>
</dbReference>
<evidence type="ECO:0000256" key="8">
    <source>
        <dbReference type="RuleBase" id="RU003925"/>
    </source>
</evidence>
<accession>A0A6U3FCS5</accession>
<dbReference type="Gene3D" id="3.40.50.300">
    <property type="entry name" value="P-loop containing nucleotide triphosphate hydrolases"/>
    <property type="match status" value="1"/>
</dbReference>
<evidence type="ECO:0000256" key="4">
    <source>
        <dbReference type="ARBA" id="ARBA00022892"/>
    </source>
</evidence>
<sequence>MGFFSRLLGLVSASKTKVNILIVGLDNSGKTSIIEKMKVQSTGKKNTSSGEVTPTVGFNVDEFSKGSLSFTVFDMSGAGRYRNLWEQHYREARAVIFVVDSADKLRLCVAKDELDTMLGSGDLKGKPFLIFANKMDIPAALSPVDIAQGLSLDEINGHPWQIVPSNAMDGTGLQEGVDWLTNFLTK</sequence>